<keyword evidence="8" id="KW-0812">Transmembrane</keyword>
<comment type="similarity">
    <text evidence="1 5 6">Belongs to the peptidase S8 family.</text>
</comment>
<reference evidence="10" key="1">
    <citation type="journal article" date="2014" name="Genome Biol. Evol.">
        <title>Pangenome evidence for extensive interdomain horizontal transfer affecting lineage core and shell genes in uncultured planktonic thaumarchaeota and euryarchaeota.</title>
        <authorList>
            <person name="Deschamps P."/>
            <person name="Zivanovic Y."/>
            <person name="Moreira D."/>
            <person name="Rodriguez-Valera F."/>
            <person name="Lopez-Garcia P."/>
        </authorList>
    </citation>
    <scope>NUCLEOTIDE SEQUENCE</scope>
</reference>
<feature type="compositionally biased region" description="Basic and acidic residues" evidence="7">
    <location>
        <begin position="267"/>
        <end position="281"/>
    </location>
</feature>
<evidence type="ECO:0000256" key="2">
    <source>
        <dbReference type="ARBA" id="ARBA00022670"/>
    </source>
</evidence>
<dbReference type="PROSITE" id="PS00136">
    <property type="entry name" value="SUBTILASE_ASP"/>
    <property type="match status" value="1"/>
</dbReference>
<feature type="region of interest" description="Disordered" evidence="7">
    <location>
        <begin position="2036"/>
        <end position="2091"/>
    </location>
</feature>
<dbReference type="Pfam" id="PF00082">
    <property type="entry name" value="Peptidase_S8"/>
    <property type="match status" value="1"/>
</dbReference>
<keyword evidence="2 5" id="KW-0645">Protease</keyword>
<keyword evidence="4 5" id="KW-0720">Serine protease</keyword>
<evidence type="ECO:0000259" key="9">
    <source>
        <dbReference type="Pfam" id="PF00082"/>
    </source>
</evidence>
<dbReference type="GO" id="GO:0006508">
    <property type="term" value="P:proteolysis"/>
    <property type="evidence" value="ECO:0007669"/>
    <property type="project" value="UniProtKB-KW"/>
</dbReference>
<dbReference type="GO" id="GO:0004252">
    <property type="term" value="F:serine-type endopeptidase activity"/>
    <property type="evidence" value="ECO:0007669"/>
    <property type="project" value="UniProtKB-UniRule"/>
</dbReference>
<dbReference type="Gene3D" id="2.60.120.380">
    <property type="match status" value="1"/>
</dbReference>
<feature type="active site" description="Charge relay system" evidence="5">
    <location>
        <position position="131"/>
    </location>
</feature>
<evidence type="ECO:0000256" key="7">
    <source>
        <dbReference type="SAM" id="MobiDB-lite"/>
    </source>
</evidence>
<sequence>MWTVEPGNHVQALVFTHNLLKLDEWQRKHDLLPSQLPSKSGQKLVQRNVETDVLEHRSIELPLQLVSKLVAIEGVVGITQDRGSPSPFTQLEEVTAADAEPTTVKSSQIHNAVDAWSQNVTGTGVRVAVVDSGIDFAHPDLNGTQARVNDSSSPWDGWPIMFDERSMRIWLRDGDAYPASGASWFADTTTTDNDSDNDSKLDSSNLSIVGIPASVSGVYHIGEHPDSKLVNRAGGDVPILVVDDLVSGEYTTVYVDTNRDGNFSDEQPMRRGSETAGRDTDGDGLWDRSAGLIYWIADGNNSLPYAPTFSARAGYADRIPTSGSVVLFMLNDANEGGGNHGTLCASAVGAQAVANNGRVQGMAPDVGLIAVANYYSSGTSVDSWRFVAEGYDGLSNSGDEAHIGSFSFGYSQVHNDGADYFSMYLDWLTRSHAPQTTYFVAVGNGGHGYGTTASPGGAQGIISVGAFSSLSGQGTWGDSASWSNRGPNGVARLDPDIVTVGWSATGDRTLNEVTNANSATTTWSGTSLATPVAAGLGALVFQAWYEEYGSWPDSQQVRDIIMSTADDKGYDPLVQGAGWFNASAAVDSIRGANGSFSVRPAAWMAGRNNGWHRDANLNVLFPGDNDSTALTVSNRGATTLNVTVEPVRHVPLWHREESWNSSSALGWDGHQGSIPDLVYPIHIKADANLSLPNGTVLVRARAAMHGLGFDGNQNYQSENRVMLAFERWTDDGDGVWWNDSNGDGQVNSSDEWDSGDTFRTITSHTYPTPESEVRVGLPLEESGDGILLFVWRQNIRTSLIDPLPISIDITAFGRATDSWLTAPANISIAPNSTAQIPVRVDIPVDARPGLQQHGVRISSQAGRSWILPVITNVGVRGPFSSSALPLDGNMSNQTLYDAHWLQGAQRWGWRSESGDWKSITVDWPSNLSANGSIVIDVDWPDNNLTDVDVHWLNEVSHPFQSSAPAAYGPYTFDFEVSSYDTDRGGGVYGYQTSTGSSHEMLLADSTPGLKQMLLHSAMHGVNTIENPLNISVGYVTTIGSSTSYKVRDWARSSLNESVTIGATLPLDVSSAIAHGWTQPRLLPQEVALQDSAGTISSSSYIRPITLSQVTQFKVEIDSNSPGVDLDLYLFRDVNSDTSIGWSTEQMGVSGSWNSKEEIIIDAPADGQWWIVVHGFEVPNGNTTFWLRQTEVRGSEFIAGNVSNLNASQISALWPNGTSELAGAVPDSAFEIDLTLLAPPAVGIWQGWLELELIGSGSFSLPFEYELVEEAPRLRFTTPTDGTYTNQTIPVSLHAEDIGAGFNLSELQLTFSNATPMPQGITVEVQNIDGANAILTQPWMVINGLAMGNVSENRSALESSDWRSVWVNFSIAPFDGWQGFHAELYDSSGRWNSTSLSVTYDSLDPQILSWEGMPWNNLTNQTTLSLVGHIETGATIWIDGALLVNRSNGSFPLQLNLTQEGTNRFDLLFLDPAGNWGEHVLHIERDTTPPSMKFVNLPEQAVNTTNFNLTGWVEWDAYACFDIWVEQLNGSSETQNLDGSPVEPVCSVRPDPIRLANAGGYYFWRWFELQDLPEGRIDLHLVGRDFAGNWADLETYFIIDRTAPEISWEQPDSLNLTHHQQRLKWSVSEQATMLLRIDTTQVWNGMGNGSFAWSIELERAGDHEFCVTAFDVAGNIREDCMQLILPTEIYSPAVDAAWNGSRINSKIVNATLYLGPDQFWQLSRIDIISGNSTSIGFDQAESSEVVLTFELEEGLNKFLLQVSALDRVFIFELEVELDTVFPILTIDSPLPASHHNGFVVPVRGDCESGQEVGAELSGQAILVECESNDRYNLLIELPATDGNYSLRLQSDDGAGNFVNLTRELTVDRQAPRAILAWSQEKCGPRPTTTLFGLDKSPECTISAEATFLDDDVTGWSLTLQRWGRDVSHTSGVGNPPGDVVSVFDAEEGAPGRWSAQLYVRDAAGNEKRIELETDLSAGKASAFQNLITVGSVWNIVGILLCCSILFAMLRYRSTRRKELAAAVEVHLQEMEQLFAEEEDEMRQELEIETDLPELAMPSTHGPIGPPPDESRIADANEPQELSSGLPEVIDAD</sequence>
<evidence type="ECO:0000256" key="4">
    <source>
        <dbReference type="ARBA" id="ARBA00022825"/>
    </source>
</evidence>
<feature type="transmembrane region" description="Helical" evidence="8">
    <location>
        <begin position="1990"/>
        <end position="2008"/>
    </location>
</feature>
<protein>
    <submittedName>
        <fullName evidence="10">Pyrolisin-like serine protease</fullName>
    </submittedName>
</protein>
<keyword evidence="8" id="KW-1133">Transmembrane helix</keyword>
<dbReference type="PROSITE" id="PS00137">
    <property type="entry name" value="SUBTILASE_HIS"/>
    <property type="match status" value="1"/>
</dbReference>
<dbReference type="PROSITE" id="PS51892">
    <property type="entry name" value="SUBTILASE"/>
    <property type="match status" value="1"/>
</dbReference>
<dbReference type="InterPro" id="IPR023827">
    <property type="entry name" value="Peptidase_S8_Asp-AS"/>
</dbReference>
<keyword evidence="8" id="KW-0472">Membrane</keyword>
<feature type="compositionally biased region" description="Acidic residues" evidence="7">
    <location>
        <begin position="2036"/>
        <end position="2050"/>
    </location>
</feature>
<dbReference type="Gene3D" id="3.40.50.200">
    <property type="entry name" value="Peptidase S8/S53 domain"/>
    <property type="match status" value="2"/>
</dbReference>
<dbReference type="InterPro" id="IPR036852">
    <property type="entry name" value="Peptidase_S8/S53_dom_sf"/>
</dbReference>
<dbReference type="EMBL" id="KF901099">
    <property type="protein sequence ID" value="AIF18032.1"/>
    <property type="molecule type" value="Genomic_DNA"/>
</dbReference>
<dbReference type="PANTHER" id="PTHR43399:SF4">
    <property type="entry name" value="CELL WALL-ASSOCIATED PROTEASE"/>
    <property type="match status" value="1"/>
</dbReference>
<dbReference type="PROSITE" id="PS00138">
    <property type="entry name" value="SUBTILASE_SER"/>
    <property type="match status" value="1"/>
</dbReference>
<proteinExistence type="inferred from homology"/>
<evidence type="ECO:0000256" key="8">
    <source>
        <dbReference type="SAM" id="Phobius"/>
    </source>
</evidence>
<evidence type="ECO:0000256" key="6">
    <source>
        <dbReference type="RuleBase" id="RU003355"/>
    </source>
</evidence>
<evidence type="ECO:0000313" key="10">
    <source>
        <dbReference type="EMBL" id="AIF18032.1"/>
    </source>
</evidence>
<dbReference type="InterPro" id="IPR023828">
    <property type="entry name" value="Peptidase_S8_Ser-AS"/>
</dbReference>
<feature type="active site" description="Charge relay system" evidence="5">
    <location>
        <position position="527"/>
    </location>
</feature>
<feature type="active site" description="Charge relay system" evidence="5">
    <location>
        <position position="340"/>
    </location>
</feature>
<dbReference type="PANTHER" id="PTHR43399">
    <property type="entry name" value="SUBTILISIN-RELATED"/>
    <property type="match status" value="1"/>
</dbReference>
<evidence type="ECO:0000256" key="1">
    <source>
        <dbReference type="ARBA" id="ARBA00011073"/>
    </source>
</evidence>
<feature type="region of interest" description="Disordered" evidence="7">
    <location>
        <begin position="258"/>
        <end position="283"/>
    </location>
</feature>
<organism evidence="10">
    <name type="scientific">uncultured marine group II/III euryarchaeote KM3_80_G12</name>
    <dbReference type="NCBI Taxonomy" id="1456515"/>
    <lineage>
        <taxon>Archaea</taxon>
        <taxon>Methanobacteriati</taxon>
        <taxon>Methanobacteriota</taxon>
        <taxon>environmental samples</taxon>
    </lineage>
</organism>
<dbReference type="InterPro" id="IPR000209">
    <property type="entry name" value="Peptidase_S8/S53_dom"/>
</dbReference>
<evidence type="ECO:0000256" key="5">
    <source>
        <dbReference type="PROSITE-ProRule" id="PRU01240"/>
    </source>
</evidence>
<dbReference type="InterPro" id="IPR022398">
    <property type="entry name" value="Peptidase_S8_His-AS"/>
</dbReference>
<feature type="domain" description="Peptidase S8/S53" evidence="9">
    <location>
        <begin position="122"/>
        <end position="578"/>
    </location>
</feature>
<accession>A0A075HUF7</accession>
<dbReference type="InterPro" id="IPR051048">
    <property type="entry name" value="Peptidase_S8/S53_subtilisin"/>
</dbReference>
<name>A0A075HUF7_9EURY</name>
<dbReference type="SUPFAM" id="SSF52743">
    <property type="entry name" value="Subtilisin-like"/>
    <property type="match status" value="1"/>
</dbReference>
<evidence type="ECO:0000256" key="3">
    <source>
        <dbReference type="ARBA" id="ARBA00022801"/>
    </source>
</evidence>
<dbReference type="InterPro" id="IPR015500">
    <property type="entry name" value="Peptidase_S8_subtilisin-rel"/>
</dbReference>
<dbReference type="PRINTS" id="PR00723">
    <property type="entry name" value="SUBTILISIN"/>
</dbReference>
<keyword evidence="3 5" id="KW-0378">Hydrolase</keyword>